<gene>
    <name evidence="2" type="ORF">KTS45_15780</name>
</gene>
<feature type="compositionally biased region" description="Polar residues" evidence="1">
    <location>
        <begin position="21"/>
        <end position="35"/>
    </location>
</feature>
<evidence type="ECO:0000313" key="2">
    <source>
        <dbReference type="EMBL" id="MBV0925665.1"/>
    </source>
</evidence>
<organism evidence="2 3">
    <name type="scientific">Haloarcula limicola</name>
    <dbReference type="NCBI Taxonomy" id="1429915"/>
    <lineage>
        <taxon>Archaea</taxon>
        <taxon>Methanobacteriati</taxon>
        <taxon>Methanobacteriota</taxon>
        <taxon>Stenosarchaea group</taxon>
        <taxon>Halobacteria</taxon>
        <taxon>Halobacteriales</taxon>
        <taxon>Haloarculaceae</taxon>
        <taxon>Haloarcula</taxon>
    </lineage>
</organism>
<proteinExistence type="predicted"/>
<feature type="region of interest" description="Disordered" evidence="1">
    <location>
        <begin position="21"/>
        <end position="58"/>
    </location>
</feature>
<dbReference type="RefSeq" id="WP_162318476.1">
    <property type="nucleotide sequence ID" value="NZ_JAHQXF010000002.1"/>
</dbReference>
<dbReference type="AlphaFoldDB" id="A0A8J7Y6L6"/>
<keyword evidence="3" id="KW-1185">Reference proteome</keyword>
<comment type="caution">
    <text evidence="2">The sequence shown here is derived from an EMBL/GenBank/DDBJ whole genome shotgun (WGS) entry which is preliminary data.</text>
</comment>
<name>A0A8J7Y6L6_9EURY</name>
<dbReference type="EMBL" id="JAHQXF010000002">
    <property type="protein sequence ID" value="MBV0925665.1"/>
    <property type="molecule type" value="Genomic_DNA"/>
</dbReference>
<dbReference type="Pfam" id="PF24001">
    <property type="entry name" value="DUF7317"/>
    <property type="match status" value="1"/>
</dbReference>
<accession>A0A8J7Y6L6</accession>
<dbReference type="Proteomes" id="UP000766550">
    <property type="component" value="Unassembled WGS sequence"/>
</dbReference>
<reference evidence="2 3" key="1">
    <citation type="submission" date="2021-06" db="EMBL/GenBank/DDBJ databases">
        <title>New haloarchaea isolates fom saline soil.</title>
        <authorList>
            <person name="Duran-Viseras A."/>
            <person name="Sanchez-Porro C.S."/>
            <person name="Ventosa A."/>
        </authorList>
    </citation>
    <scope>NUCLEOTIDE SEQUENCE [LARGE SCALE GENOMIC DNA]</scope>
    <source>
        <strain evidence="2 3">JCM 183640</strain>
    </source>
</reference>
<evidence type="ECO:0000256" key="1">
    <source>
        <dbReference type="SAM" id="MobiDB-lite"/>
    </source>
</evidence>
<protein>
    <submittedName>
        <fullName evidence="2">UPF0175 family protein</fullName>
    </submittedName>
</protein>
<dbReference type="InterPro" id="IPR055741">
    <property type="entry name" value="DUF7317"/>
</dbReference>
<dbReference type="OrthoDB" id="225412at2157"/>
<evidence type="ECO:0000313" key="3">
    <source>
        <dbReference type="Proteomes" id="UP000766550"/>
    </source>
</evidence>
<sequence length="58" mass="6292">MSRKSFTAALTLYRSRTLTLEQAASHSGVSPSQFESALRSRGVPVREQPTRSPADAAE</sequence>